<name>A0ACC0K675_CHOFU</name>
<reference evidence="1 2" key="1">
    <citation type="journal article" date="2022" name="Genome Biol. Evol.">
        <title>The Spruce Budworm Genome: Reconstructing the Evolutionary History of Antifreeze Proteins.</title>
        <authorList>
            <person name="Beliveau C."/>
            <person name="Gagne P."/>
            <person name="Picq S."/>
            <person name="Vernygora O."/>
            <person name="Keeling C.I."/>
            <person name="Pinkney K."/>
            <person name="Doucet D."/>
            <person name="Wen F."/>
            <person name="Johnston J.S."/>
            <person name="Maaroufi H."/>
            <person name="Boyle B."/>
            <person name="Laroche J."/>
            <person name="Dewar K."/>
            <person name="Juretic N."/>
            <person name="Blackburn G."/>
            <person name="Nisole A."/>
            <person name="Brunet B."/>
            <person name="Brandao M."/>
            <person name="Lumley L."/>
            <person name="Duan J."/>
            <person name="Quan G."/>
            <person name="Lucarotti C.J."/>
            <person name="Roe A.D."/>
            <person name="Sperling F.A.H."/>
            <person name="Levesque R.C."/>
            <person name="Cusson M."/>
        </authorList>
    </citation>
    <scope>NUCLEOTIDE SEQUENCE [LARGE SCALE GENOMIC DNA]</scope>
    <source>
        <strain evidence="1">Glfc:IPQL:Cfum</strain>
    </source>
</reference>
<dbReference type="Proteomes" id="UP001064048">
    <property type="component" value="Chromosome 7"/>
</dbReference>
<gene>
    <name evidence="1" type="ORF">MSG28_004449</name>
</gene>
<evidence type="ECO:0000313" key="2">
    <source>
        <dbReference type="Proteomes" id="UP001064048"/>
    </source>
</evidence>
<dbReference type="EMBL" id="CM046107">
    <property type="protein sequence ID" value="KAI8431895.1"/>
    <property type="molecule type" value="Genomic_DNA"/>
</dbReference>
<keyword evidence="2" id="KW-1185">Reference proteome</keyword>
<proteinExistence type="predicted"/>
<sequence>MVVATRADLAQGRRSILLEAYRQLVSRSANAIREPFGPIGHQSCEQCASPTATLVKKEESEGLLDKLDRLQNVCIRYIFGLRKYDHVSNFRVQLKWLPIRDRRNIHVLSLLFNTLFNPSAPVYLSERFSYLAAGNVQPGCAGARLPARRQAVLPVLVLLLLLFLVRINHR</sequence>
<accession>A0ACC0K675</accession>
<protein>
    <submittedName>
        <fullName evidence="1">Uncharacterized protein</fullName>
    </submittedName>
</protein>
<evidence type="ECO:0000313" key="1">
    <source>
        <dbReference type="EMBL" id="KAI8431895.1"/>
    </source>
</evidence>
<comment type="caution">
    <text evidence="1">The sequence shown here is derived from an EMBL/GenBank/DDBJ whole genome shotgun (WGS) entry which is preliminary data.</text>
</comment>
<organism evidence="1 2">
    <name type="scientific">Choristoneura fumiferana</name>
    <name type="common">Spruce budworm moth</name>
    <name type="synonym">Archips fumiferana</name>
    <dbReference type="NCBI Taxonomy" id="7141"/>
    <lineage>
        <taxon>Eukaryota</taxon>
        <taxon>Metazoa</taxon>
        <taxon>Ecdysozoa</taxon>
        <taxon>Arthropoda</taxon>
        <taxon>Hexapoda</taxon>
        <taxon>Insecta</taxon>
        <taxon>Pterygota</taxon>
        <taxon>Neoptera</taxon>
        <taxon>Endopterygota</taxon>
        <taxon>Lepidoptera</taxon>
        <taxon>Glossata</taxon>
        <taxon>Ditrysia</taxon>
        <taxon>Tortricoidea</taxon>
        <taxon>Tortricidae</taxon>
        <taxon>Tortricinae</taxon>
        <taxon>Choristoneura</taxon>
    </lineage>
</organism>